<reference evidence="1" key="1">
    <citation type="journal article" date="2016" name="Proc. Natl. Acad. Sci. U.S.A.">
        <title>Lipid metabolic changes in an early divergent fungus govern the establishment of a mutualistic symbiosis with endobacteria.</title>
        <authorList>
            <person name="Lastovetsky O.A."/>
            <person name="Gaspar M.L."/>
            <person name="Mondo S.J."/>
            <person name="LaButti K.M."/>
            <person name="Sandor L."/>
            <person name="Grigoriev I.V."/>
            <person name="Henry S.A."/>
            <person name="Pawlowska T.E."/>
        </authorList>
    </citation>
    <scope>NUCLEOTIDE SEQUENCE [LARGE SCALE GENOMIC DNA]</scope>
    <source>
        <strain evidence="1">ATCC 52814</strain>
    </source>
</reference>
<accession>A0A1X0R086</accession>
<feature type="non-terminal residue" evidence="1">
    <location>
        <position position="1"/>
    </location>
</feature>
<name>A0A1X0R086_RHIZD</name>
<proteinExistence type="predicted"/>
<gene>
    <name evidence="1" type="ORF">BCV72DRAFT_209361</name>
</gene>
<dbReference type="Proteomes" id="UP000242414">
    <property type="component" value="Unassembled WGS sequence"/>
</dbReference>
<dbReference type="VEuPathDB" id="FungiDB:BCV72DRAFT_209361"/>
<dbReference type="EMBL" id="KV921945">
    <property type="protein sequence ID" value="ORE05410.1"/>
    <property type="molecule type" value="Genomic_DNA"/>
</dbReference>
<dbReference type="AlphaFoldDB" id="A0A1X0R086"/>
<sequence length="133" mass="15481">LSTFSTISTIDHILLFAWPTVLHLQFIRVTEHSALSVHFALGETLIGPRIWNYSPFLLSDRKFYDKLISFISATQRHLTDTGVSQQWDHFKSKSKRIIQTHSIKQRSLHARAIRSLLSKLYRTNFLSKTLPLF</sequence>
<evidence type="ECO:0000313" key="1">
    <source>
        <dbReference type="EMBL" id="ORE05410.1"/>
    </source>
</evidence>
<protein>
    <submittedName>
        <fullName evidence="1">Uncharacterized protein</fullName>
    </submittedName>
</protein>
<organism evidence="1">
    <name type="scientific">Rhizopus microsporus var. microsporus</name>
    <dbReference type="NCBI Taxonomy" id="86635"/>
    <lineage>
        <taxon>Eukaryota</taxon>
        <taxon>Fungi</taxon>
        <taxon>Fungi incertae sedis</taxon>
        <taxon>Mucoromycota</taxon>
        <taxon>Mucoromycotina</taxon>
        <taxon>Mucoromycetes</taxon>
        <taxon>Mucorales</taxon>
        <taxon>Mucorineae</taxon>
        <taxon>Rhizopodaceae</taxon>
        <taxon>Rhizopus</taxon>
    </lineage>
</organism>